<dbReference type="WBParaSite" id="L893_g16883.t1">
    <property type="protein sequence ID" value="L893_g16883.t1"/>
    <property type="gene ID" value="L893_g16883"/>
</dbReference>
<evidence type="ECO:0000313" key="2">
    <source>
        <dbReference type="WBParaSite" id="L893_g16883.t1"/>
    </source>
</evidence>
<keyword evidence="1" id="KW-1185">Reference proteome</keyword>
<dbReference type="Proteomes" id="UP000095287">
    <property type="component" value="Unplaced"/>
</dbReference>
<sequence length="139" mass="15438">MKEVGKNKTVNAIGTPVNVNTIQATMGKCEKCTSFIFKAIETIPYKTIWAPVTMNEWPSDGDHANSRVLLCYERSKKDRYSVGTILGHPDVAIMYIHKLRKVGKRNLIYWAQPRLSQKRSALAALITSAAAKASQGLSE</sequence>
<protein>
    <submittedName>
        <fullName evidence="2">START domain-containing protein</fullName>
    </submittedName>
</protein>
<name>A0A1I7YJ79_9BILA</name>
<dbReference type="AlphaFoldDB" id="A0A1I7YJ79"/>
<organism evidence="1 2">
    <name type="scientific">Steinernema glaseri</name>
    <dbReference type="NCBI Taxonomy" id="37863"/>
    <lineage>
        <taxon>Eukaryota</taxon>
        <taxon>Metazoa</taxon>
        <taxon>Ecdysozoa</taxon>
        <taxon>Nematoda</taxon>
        <taxon>Chromadorea</taxon>
        <taxon>Rhabditida</taxon>
        <taxon>Tylenchina</taxon>
        <taxon>Panagrolaimomorpha</taxon>
        <taxon>Strongyloidoidea</taxon>
        <taxon>Steinernematidae</taxon>
        <taxon>Steinernema</taxon>
    </lineage>
</organism>
<evidence type="ECO:0000313" key="1">
    <source>
        <dbReference type="Proteomes" id="UP000095287"/>
    </source>
</evidence>
<proteinExistence type="predicted"/>
<reference evidence="2" key="1">
    <citation type="submission" date="2016-11" db="UniProtKB">
        <authorList>
            <consortium name="WormBaseParasite"/>
        </authorList>
    </citation>
    <scope>IDENTIFICATION</scope>
</reference>
<accession>A0A1I7YJ79</accession>